<dbReference type="GO" id="GO:0003677">
    <property type="term" value="F:DNA binding"/>
    <property type="evidence" value="ECO:0007669"/>
    <property type="project" value="UniProtKB-KW"/>
</dbReference>
<dbReference type="Gene3D" id="1.10.10.10">
    <property type="entry name" value="Winged helix-like DNA-binding domain superfamily/Winged helix DNA-binding domain"/>
    <property type="match status" value="1"/>
</dbReference>
<dbReference type="InterPro" id="IPR011991">
    <property type="entry name" value="ArsR-like_HTH"/>
</dbReference>
<dbReference type="GO" id="GO:0003700">
    <property type="term" value="F:DNA-binding transcription factor activity"/>
    <property type="evidence" value="ECO:0007669"/>
    <property type="project" value="InterPro"/>
</dbReference>
<organism evidence="5 6">
    <name type="scientific">Pseudoalteromonas luteoviolacea (strain 2ta16)</name>
    <dbReference type="NCBI Taxonomy" id="1353533"/>
    <lineage>
        <taxon>Bacteria</taxon>
        <taxon>Pseudomonadati</taxon>
        <taxon>Pseudomonadota</taxon>
        <taxon>Gammaproteobacteria</taxon>
        <taxon>Alteromonadales</taxon>
        <taxon>Pseudoalteromonadaceae</taxon>
        <taxon>Pseudoalteromonas</taxon>
    </lineage>
</organism>
<dbReference type="PATRIC" id="fig|1353533.3.peg.4449"/>
<protein>
    <submittedName>
        <fullName evidence="5">Putative transcriptional regulator</fullName>
    </submittedName>
</protein>
<dbReference type="PANTHER" id="PTHR33154:SF28">
    <property type="entry name" value="HTH-TYPE TRANSCRIPTIONAL REGULATOR YGAV-RELATED"/>
    <property type="match status" value="1"/>
</dbReference>
<dbReference type="EMBL" id="AUSV01000125">
    <property type="protein sequence ID" value="ESP91258.1"/>
    <property type="molecule type" value="Genomic_DNA"/>
</dbReference>
<dbReference type="Pfam" id="PF01022">
    <property type="entry name" value="HTH_5"/>
    <property type="match status" value="1"/>
</dbReference>
<gene>
    <name evidence="5" type="ORF">PL2TA16_00943</name>
</gene>
<keyword evidence="3" id="KW-0804">Transcription</keyword>
<evidence type="ECO:0000256" key="2">
    <source>
        <dbReference type="ARBA" id="ARBA00023125"/>
    </source>
</evidence>
<dbReference type="InterPro" id="IPR001845">
    <property type="entry name" value="HTH_ArsR_DNA-bd_dom"/>
</dbReference>
<dbReference type="PRINTS" id="PR00778">
    <property type="entry name" value="HTHARSR"/>
</dbReference>
<sequence>MYVSIISAYRNCLDVILKVQDMAKSAENAEALLKLMANKNRLMILCSLLQQEMSVSELNAQVPLAQSALSQHLAGLRKANVVATRRDGQVIYYRIIDDKVTAILAQLYQLFCQPQVDGESS</sequence>
<dbReference type="InterPro" id="IPR036390">
    <property type="entry name" value="WH_DNA-bd_sf"/>
</dbReference>
<dbReference type="PANTHER" id="PTHR33154">
    <property type="entry name" value="TRANSCRIPTIONAL REGULATOR, ARSR FAMILY"/>
    <property type="match status" value="1"/>
</dbReference>
<dbReference type="Proteomes" id="UP000017820">
    <property type="component" value="Unassembled WGS sequence"/>
</dbReference>
<dbReference type="PROSITE" id="PS50987">
    <property type="entry name" value="HTH_ARSR_2"/>
    <property type="match status" value="1"/>
</dbReference>
<dbReference type="NCBIfam" id="NF033788">
    <property type="entry name" value="HTH_metalloreg"/>
    <property type="match status" value="1"/>
</dbReference>
<evidence type="ECO:0000313" key="5">
    <source>
        <dbReference type="EMBL" id="ESP91258.1"/>
    </source>
</evidence>
<proteinExistence type="predicted"/>
<accession>V4HN99</accession>
<dbReference type="InterPro" id="IPR036388">
    <property type="entry name" value="WH-like_DNA-bd_sf"/>
</dbReference>
<evidence type="ECO:0000313" key="6">
    <source>
        <dbReference type="Proteomes" id="UP000017820"/>
    </source>
</evidence>
<name>V4HN99_PSEL2</name>
<dbReference type="SMART" id="SM00418">
    <property type="entry name" value="HTH_ARSR"/>
    <property type="match status" value="1"/>
</dbReference>
<evidence type="ECO:0000256" key="3">
    <source>
        <dbReference type="ARBA" id="ARBA00023163"/>
    </source>
</evidence>
<comment type="caution">
    <text evidence="5">The sequence shown here is derived from an EMBL/GenBank/DDBJ whole genome shotgun (WGS) entry which is preliminary data.</text>
</comment>
<dbReference type="InterPro" id="IPR051081">
    <property type="entry name" value="HTH_MetalResp_TranReg"/>
</dbReference>
<keyword evidence="2" id="KW-0238">DNA-binding</keyword>
<keyword evidence="1" id="KW-0805">Transcription regulation</keyword>
<dbReference type="AlphaFoldDB" id="V4HN99"/>
<dbReference type="SUPFAM" id="SSF46785">
    <property type="entry name" value="Winged helix' DNA-binding domain"/>
    <property type="match status" value="1"/>
</dbReference>
<dbReference type="CDD" id="cd00090">
    <property type="entry name" value="HTH_ARSR"/>
    <property type="match status" value="1"/>
</dbReference>
<evidence type="ECO:0000256" key="1">
    <source>
        <dbReference type="ARBA" id="ARBA00023015"/>
    </source>
</evidence>
<reference evidence="5 6" key="1">
    <citation type="submission" date="2013-07" db="EMBL/GenBank/DDBJ databases">
        <title>Draft genome sequence of Pseudoalteromonas luteoviolacea 2ta16.</title>
        <authorList>
            <person name="Allen E.E."/>
            <person name="Azam F."/>
            <person name="Podell S."/>
        </authorList>
    </citation>
    <scope>NUCLEOTIDE SEQUENCE [LARGE SCALE GENOMIC DNA]</scope>
    <source>
        <strain evidence="5 6">2ta16</strain>
    </source>
</reference>
<feature type="domain" description="HTH arsR-type" evidence="4">
    <location>
        <begin position="21"/>
        <end position="115"/>
    </location>
</feature>
<evidence type="ECO:0000259" key="4">
    <source>
        <dbReference type="PROSITE" id="PS50987"/>
    </source>
</evidence>